<keyword evidence="4" id="KW-0732">Signal</keyword>
<dbReference type="InterPro" id="IPR007867">
    <property type="entry name" value="GMC_OxRtase_C"/>
</dbReference>
<dbReference type="EMBL" id="NKHZ01000041">
    <property type="protein sequence ID" value="PNS18356.1"/>
    <property type="molecule type" value="Genomic_DNA"/>
</dbReference>
<evidence type="ECO:0000313" key="7">
    <source>
        <dbReference type="Proteomes" id="UP000243797"/>
    </source>
</evidence>
<keyword evidence="3" id="KW-0285">Flavoprotein</keyword>
<dbReference type="GO" id="GO:0050660">
    <property type="term" value="F:flavin adenine dinucleotide binding"/>
    <property type="evidence" value="ECO:0007669"/>
    <property type="project" value="InterPro"/>
</dbReference>
<dbReference type="Gene3D" id="3.50.50.60">
    <property type="entry name" value="FAD/NAD(P)-binding domain"/>
    <property type="match status" value="1"/>
</dbReference>
<organism evidence="6 7">
    <name type="scientific">Sphaceloma murrayae</name>
    <dbReference type="NCBI Taxonomy" id="2082308"/>
    <lineage>
        <taxon>Eukaryota</taxon>
        <taxon>Fungi</taxon>
        <taxon>Dikarya</taxon>
        <taxon>Ascomycota</taxon>
        <taxon>Pezizomycotina</taxon>
        <taxon>Dothideomycetes</taxon>
        <taxon>Dothideomycetidae</taxon>
        <taxon>Myriangiales</taxon>
        <taxon>Elsinoaceae</taxon>
        <taxon>Sphaceloma</taxon>
    </lineage>
</organism>
<comment type="caution">
    <text evidence="6">The sequence shown here is derived from an EMBL/GenBank/DDBJ whole genome shotgun (WGS) entry which is preliminary data.</text>
</comment>
<dbReference type="PANTHER" id="PTHR11552">
    <property type="entry name" value="GLUCOSE-METHANOL-CHOLINE GMC OXIDOREDUCTASE"/>
    <property type="match status" value="1"/>
</dbReference>
<evidence type="ECO:0000259" key="5">
    <source>
        <dbReference type="PROSITE" id="PS00624"/>
    </source>
</evidence>
<dbReference type="Pfam" id="PF00732">
    <property type="entry name" value="GMC_oxred_N"/>
    <property type="match status" value="1"/>
</dbReference>
<dbReference type="OrthoDB" id="269227at2759"/>
<evidence type="ECO:0000256" key="3">
    <source>
        <dbReference type="PIRSR" id="PIRSR000137-2"/>
    </source>
</evidence>
<dbReference type="Proteomes" id="UP000243797">
    <property type="component" value="Unassembled WGS sequence"/>
</dbReference>
<evidence type="ECO:0000313" key="6">
    <source>
        <dbReference type="EMBL" id="PNS18356.1"/>
    </source>
</evidence>
<feature type="active site" description="Proton donor" evidence="2">
    <location>
        <position position="549"/>
    </location>
</feature>
<accession>A0A2K1QTG4</accession>
<dbReference type="Gene3D" id="3.30.560.10">
    <property type="entry name" value="Glucose Oxidase, domain 3"/>
    <property type="match status" value="1"/>
</dbReference>
<dbReference type="AlphaFoldDB" id="A0A2K1QTG4"/>
<comment type="cofactor">
    <cofactor evidence="3">
        <name>FAD</name>
        <dbReference type="ChEBI" id="CHEBI:57692"/>
    </cofactor>
</comment>
<feature type="chain" id="PRO_5014332717" description="Glucose-methanol-choline oxidoreductase N-terminal domain-containing protein" evidence="4">
    <location>
        <begin position="21"/>
        <end position="610"/>
    </location>
</feature>
<evidence type="ECO:0000256" key="4">
    <source>
        <dbReference type="SAM" id="SignalP"/>
    </source>
</evidence>
<comment type="similarity">
    <text evidence="1">Belongs to the GMC oxidoreductase family.</text>
</comment>
<dbReference type="Pfam" id="PF05199">
    <property type="entry name" value="GMC_oxred_C"/>
    <property type="match status" value="1"/>
</dbReference>
<keyword evidence="3" id="KW-0274">FAD</keyword>
<dbReference type="PIRSF" id="PIRSF000137">
    <property type="entry name" value="Alcohol_oxidase"/>
    <property type="match status" value="1"/>
</dbReference>
<dbReference type="PROSITE" id="PS00624">
    <property type="entry name" value="GMC_OXRED_2"/>
    <property type="match status" value="1"/>
</dbReference>
<feature type="binding site" evidence="3">
    <location>
        <position position="267"/>
    </location>
    <ligand>
        <name>FAD</name>
        <dbReference type="ChEBI" id="CHEBI:57692"/>
    </ligand>
</feature>
<reference evidence="6 7" key="1">
    <citation type="submission" date="2017-06" db="EMBL/GenBank/DDBJ databases">
        <title>Draft genome sequence of a variant of Elsinoe murrayae.</title>
        <authorList>
            <person name="Cheng Q."/>
        </authorList>
    </citation>
    <scope>NUCLEOTIDE SEQUENCE [LARGE SCALE GENOMIC DNA]</scope>
    <source>
        <strain evidence="6 7">CQ-2017a</strain>
    </source>
</reference>
<dbReference type="InterPro" id="IPR000172">
    <property type="entry name" value="GMC_OxRdtase_N"/>
</dbReference>
<gene>
    <name evidence="6" type="ORF">CAC42_6173</name>
</gene>
<dbReference type="InterPro" id="IPR036188">
    <property type="entry name" value="FAD/NAD-bd_sf"/>
</dbReference>
<feature type="domain" description="Glucose-methanol-choline oxidoreductase N-terminal" evidence="5">
    <location>
        <begin position="304"/>
        <end position="318"/>
    </location>
</feature>
<evidence type="ECO:0000256" key="2">
    <source>
        <dbReference type="PIRSR" id="PIRSR000137-1"/>
    </source>
</evidence>
<dbReference type="GO" id="GO:0044550">
    <property type="term" value="P:secondary metabolite biosynthetic process"/>
    <property type="evidence" value="ECO:0007669"/>
    <property type="project" value="TreeGrafter"/>
</dbReference>
<dbReference type="GO" id="GO:0016614">
    <property type="term" value="F:oxidoreductase activity, acting on CH-OH group of donors"/>
    <property type="evidence" value="ECO:0007669"/>
    <property type="project" value="InterPro"/>
</dbReference>
<keyword evidence="7" id="KW-1185">Reference proteome</keyword>
<protein>
    <recommendedName>
        <fullName evidence="5">Glucose-methanol-choline oxidoreductase N-terminal domain-containing protein</fullName>
    </recommendedName>
</protein>
<dbReference type="SUPFAM" id="SSF51905">
    <property type="entry name" value="FAD/NAD(P)-binding domain"/>
    <property type="match status" value="1"/>
</dbReference>
<feature type="binding site" evidence="3">
    <location>
        <begin position="548"/>
        <end position="549"/>
    </location>
    <ligand>
        <name>FAD</name>
        <dbReference type="ChEBI" id="CHEBI:57692"/>
    </ligand>
</feature>
<feature type="active site" description="Proton acceptor" evidence="2">
    <location>
        <position position="592"/>
    </location>
</feature>
<sequence length="610" mass="64458">MRSTLAGAATLSLLLSSASANPTLRNKAVKKDTAQSYDYIVVGGGAAGLTVAYRLSANPKVSVLVIEAGELDNKEDYITVPGLAGTGLNTKYDWNTTAVANAAMNGRVLPIAQGKGVGGGTLLNRLLMDRGSTADYNRWPLLGAIGFDWNGLFPYFKKSETYVPPNADIARDWNVTYSKDQHGFSGPIVNSHSPYVWPTLKNYILGHRELGAKTPSPSDAQGGDAVGIYAITHCQNNKDASRDSARTAYHDKAAGRSNYKLITGTQVTKLTSKGNDITGVEVATGPDAPRTTILANKEVIMAAGALRTPHILKLSGIGDPAELKKFNIPVVAANTAVGQNLQDHVLVANVFGINADLTTNKLSDPTFAASAMAQYRANATGPYSTATADWLAFLPASLVSPSKWSQIALSLAGQDPNQYLDPTADKAARAGYAIQKGLLAKGVLSSSEAVTEFIWADGVVIAGLMHPTSRGTIKLASANPFDQPLVDPAHLKNPIDLQIMVESVKYARRLMATKAMKPLSPAEYVPGAAVTSDEDIGQFVKNTAGTIWHPVGSCHVGAQALGGCADTKFRVYGVDNLRVVDASTMPMMPATHIMSTVYAMAEKAADAILS</sequence>
<dbReference type="SUPFAM" id="SSF54373">
    <property type="entry name" value="FAD-linked reductases, C-terminal domain"/>
    <property type="match status" value="1"/>
</dbReference>
<dbReference type="InParanoid" id="A0A2K1QTG4"/>
<proteinExistence type="inferred from homology"/>
<feature type="signal peptide" evidence="4">
    <location>
        <begin position="1"/>
        <end position="20"/>
    </location>
</feature>
<dbReference type="PANTHER" id="PTHR11552:SF115">
    <property type="entry name" value="DEHYDROGENASE XPTC-RELATED"/>
    <property type="match status" value="1"/>
</dbReference>
<evidence type="ECO:0000256" key="1">
    <source>
        <dbReference type="ARBA" id="ARBA00010790"/>
    </source>
</evidence>
<dbReference type="STRING" id="2082308.A0A2K1QTG4"/>
<dbReference type="InterPro" id="IPR012132">
    <property type="entry name" value="GMC_OxRdtase"/>
</dbReference>
<name>A0A2K1QTG4_9PEZI</name>